<reference evidence="2 3" key="1">
    <citation type="journal article" date="2024" name="G3 (Bethesda)">
        <title>Genome assembly of Hibiscus sabdariffa L. provides insights into metabolisms of medicinal natural products.</title>
        <authorList>
            <person name="Kim T."/>
        </authorList>
    </citation>
    <scope>NUCLEOTIDE SEQUENCE [LARGE SCALE GENOMIC DNA]</scope>
    <source>
        <strain evidence="2">TK-2024</strain>
        <tissue evidence="2">Old leaves</tissue>
    </source>
</reference>
<dbReference type="Proteomes" id="UP001472677">
    <property type="component" value="Unassembled WGS sequence"/>
</dbReference>
<sequence>MGNGGDGTGSSPIITEGNKGTHSLIVGFREAQGASSSKSGNDNSTQVISWLAVSGVESRKTNVPVVTGGKNKNNSVKISKPAAHQTDSDKRQGGKKDIVVMSTNIVVPVPVTLDPSNNMTIQIVDENDMGTKKVNSNKEGYGAEGEIGLGGPTVDRRLSIVKGIPGNLHIQIVRVNQEGLREAVKIGLHRRMGIESLSAIGRM</sequence>
<organism evidence="2 3">
    <name type="scientific">Hibiscus sabdariffa</name>
    <name type="common">roselle</name>
    <dbReference type="NCBI Taxonomy" id="183260"/>
    <lineage>
        <taxon>Eukaryota</taxon>
        <taxon>Viridiplantae</taxon>
        <taxon>Streptophyta</taxon>
        <taxon>Embryophyta</taxon>
        <taxon>Tracheophyta</taxon>
        <taxon>Spermatophyta</taxon>
        <taxon>Magnoliopsida</taxon>
        <taxon>eudicotyledons</taxon>
        <taxon>Gunneridae</taxon>
        <taxon>Pentapetalae</taxon>
        <taxon>rosids</taxon>
        <taxon>malvids</taxon>
        <taxon>Malvales</taxon>
        <taxon>Malvaceae</taxon>
        <taxon>Malvoideae</taxon>
        <taxon>Hibiscus</taxon>
    </lineage>
</organism>
<evidence type="ECO:0000313" key="2">
    <source>
        <dbReference type="EMBL" id="KAK8505191.1"/>
    </source>
</evidence>
<accession>A0ABR2BDJ2</accession>
<dbReference type="EMBL" id="JBBPBM010000129">
    <property type="protein sequence ID" value="KAK8505191.1"/>
    <property type="molecule type" value="Genomic_DNA"/>
</dbReference>
<name>A0ABR2BDJ2_9ROSI</name>
<proteinExistence type="predicted"/>
<gene>
    <name evidence="2" type="ORF">V6N12_066719</name>
</gene>
<comment type="caution">
    <text evidence="2">The sequence shown here is derived from an EMBL/GenBank/DDBJ whole genome shotgun (WGS) entry which is preliminary data.</text>
</comment>
<feature type="region of interest" description="Disordered" evidence="1">
    <location>
        <begin position="62"/>
        <end position="96"/>
    </location>
</feature>
<evidence type="ECO:0000256" key="1">
    <source>
        <dbReference type="SAM" id="MobiDB-lite"/>
    </source>
</evidence>
<keyword evidence="3" id="KW-1185">Reference proteome</keyword>
<evidence type="ECO:0000313" key="3">
    <source>
        <dbReference type="Proteomes" id="UP001472677"/>
    </source>
</evidence>
<protein>
    <submittedName>
        <fullName evidence="2">Uncharacterized protein</fullName>
    </submittedName>
</protein>
<feature type="compositionally biased region" description="Basic and acidic residues" evidence="1">
    <location>
        <begin position="86"/>
        <end position="96"/>
    </location>
</feature>